<dbReference type="eggNOG" id="COG0662">
    <property type="taxonomic scope" value="Bacteria"/>
</dbReference>
<dbReference type="Gene3D" id="2.60.120.10">
    <property type="entry name" value="Jelly Rolls"/>
    <property type="match status" value="1"/>
</dbReference>
<dbReference type="SUPFAM" id="SSF51182">
    <property type="entry name" value="RmlC-like cupins"/>
    <property type="match status" value="1"/>
</dbReference>
<evidence type="ECO:0000259" key="1">
    <source>
        <dbReference type="Pfam" id="PF05523"/>
    </source>
</evidence>
<organism evidence="2 3">
    <name type="scientific">Deinococcus maricopensis (strain DSM 21211 / LMG 22137 / NRRL B-23946 / LB-34)</name>
    <dbReference type="NCBI Taxonomy" id="709986"/>
    <lineage>
        <taxon>Bacteria</taxon>
        <taxon>Thermotogati</taxon>
        <taxon>Deinococcota</taxon>
        <taxon>Deinococci</taxon>
        <taxon>Deinococcales</taxon>
        <taxon>Deinococcaceae</taxon>
        <taxon>Deinococcus</taxon>
    </lineage>
</organism>
<protein>
    <submittedName>
        <fullName evidence="2">WxcM-like domain-containing protein</fullName>
    </submittedName>
</protein>
<dbReference type="STRING" id="709986.Deima_2975"/>
<sequence>MSLSLVYTFPIPRRTDHRGSVSFVEVGEHIPFDIKRCYYLYDVTAGESRGAHAHKALQQVFICLAGSFEIEFDDGRQKKTFRLDRPDQGLYVPPGLWRDLTNFSEGAVCFVLASMHFSEEDYIRDYDEFRQTYGD</sequence>
<dbReference type="InterPro" id="IPR011051">
    <property type="entry name" value="RmlC_Cupin_sf"/>
</dbReference>
<keyword evidence="3" id="KW-1185">Reference proteome</keyword>
<dbReference type="HOGENOM" id="CLU_127501_0_0_0"/>
<dbReference type="OrthoDB" id="9795513at2"/>
<gene>
    <name evidence="2" type="ordered locus">Deima_2975</name>
</gene>
<evidence type="ECO:0000313" key="3">
    <source>
        <dbReference type="Proteomes" id="UP000008635"/>
    </source>
</evidence>
<dbReference type="Proteomes" id="UP000008635">
    <property type="component" value="Chromosome"/>
</dbReference>
<evidence type="ECO:0000313" key="2">
    <source>
        <dbReference type="EMBL" id="ADV68604.1"/>
    </source>
</evidence>
<dbReference type="RefSeq" id="WP_013558107.1">
    <property type="nucleotide sequence ID" value="NC_014958.1"/>
</dbReference>
<reference evidence="3" key="2">
    <citation type="submission" date="2011-01" db="EMBL/GenBank/DDBJ databases">
        <title>The complete genome of Deinococcus maricopensis DSM 21211.</title>
        <authorList>
            <consortium name="US DOE Joint Genome Institute (JGI-PGF)"/>
            <person name="Lucas S."/>
            <person name="Copeland A."/>
            <person name="Lapidus A."/>
            <person name="Goodwin L."/>
            <person name="Pitluck S."/>
            <person name="Kyrpides N."/>
            <person name="Mavromatis K."/>
            <person name="Pagani I."/>
            <person name="Ivanova N."/>
            <person name="Ovchinnikova G."/>
            <person name="Zeytun A."/>
            <person name="Detter J.C."/>
            <person name="Han C."/>
            <person name="Land M."/>
            <person name="Hauser L."/>
            <person name="Markowitz V."/>
            <person name="Cheng J.-F."/>
            <person name="Hugenholtz P."/>
            <person name="Woyke T."/>
            <person name="Wu D."/>
            <person name="Pukall R."/>
            <person name="Gehrich-Schroeter G."/>
            <person name="Brambilla E."/>
            <person name="Klenk H.-P."/>
            <person name="Eisen J.A."/>
        </authorList>
    </citation>
    <scope>NUCLEOTIDE SEQUENCE [LARGE SCALE GENOMIC DNA]</scope>
    <source>
        <strain evidence="3">DSM 21211 / LMG 22137 / NRRL B-23946 / LB-34</strain>
    </source>
</reference>
<dbReference type="KEGG" id="dmr:Deima_2975"/>
<dbReference type="AlphaFoldDB" id="E8U3I0"/>
<dbReference type="EMBL" id="CP002454">
    <property type="protein sequence ID" value="ADV68604.1"/>
    <property type="molecule type" value="Genomic_DNA"/>
</dbReference>
<reference evidence="2 3" key="1">
    <citation type="journal article" date="2011" name="Stand. Genomic Sci.">
        <title>Complete genome sequence of Deinococcus maricopensis type strain (LB-34).</title>
        <authorList>
            <person name="Pukall R."/>
            <person name="Zeytun A."/>
            <person name="Lucas S."/>
            <person name="Lapidus A."/>
            <person name="Hammon N."/>
            <person name="Deshpande S."/>
            <person name="Nolan M."/>
            <person name="Cheng J.F."/>
            <person name="Pitluck S."/>
            <person name="Liolios K."/>
            <person name="Pagani I."/>
            <person name="Mikhailova N."/>
            <person name="Ivanova N."/>
            <person name="Mavromatis K."/>
            <person name="Pati A."/>
            <person name="Tapia R."/>
            <person name="Han C."/>
            <person name="Goodwin L."/>
            <person name="Chen A."/>
            <person name="Palaniappan K."/>
            <person name="Land M."/>
            <person name="Hauser L."/>
            <person name="Chang Y.J."/>
            <person name="Jeffries C.D."/>
            <person name="Brambilla E.M."/>
            <person name="Rohde M."/>
            <person name="Goker M."/>
            <person name="Detter J.C."/>
            <person name="Woyke T."/>
            <person name="Bristow J."/>
            <person name="Eisen J.A."/>
            <person name="Markowitz V."/>
            <person name="Hugenholtz P."/>
            <person name="Kyrpides N.C."/>
            <person name="Klenk H.P."/>
        </authorList>
    </citation>
    <scope>NUCLEOTIDE SEQUENCE [LARGE SCALE GENOMIC DNA]</scope>
    <source>
        <strain evidence="3">DSM 21211 / LMG 22137 / NRRL B-23946 / LB-34</strain>
    </source>
</reference>
<dbReference type="InterPro" id="IPR014710">
    <property type="entry name" value="RmlC-like_jellyroll"/>
</dbReference>
<dbReference type="InterPro" id="IPR008894">
    <property type="entry name" value="QdtA_cupin_dom"/>
</dbReference>
<dbReference type="CDD" id="cd20292">
    <property type="entry name" value="cupin_QdtA-like"/>
    <property type="match status" value="1"/>
</dbReference>
<dbReference type="Pfam" id="PF05523">
    <property type="entry name" value="FdtA"/>
    <property type="match status" value="1"/>
</dbReference>
<name>E8U3I0_DEIML</name>
<feature type="domain" description="Sugar 3,4-ketoisomerase QdtA cupin" evidence="1">
    <location>
        <begin position="11"/>
        <end position="132"/>
    </location>
</feature>
<accession>E8U3I0</accession>
<proteinExistence type="predicted"/>